<evidence type="ECO:0000313" key="2">
    <source>
        <dbReference type="Proteomes" id="UP001164746"/>
    </source>
</evidence>
<dbReference type="Proteomes" id="UP001164746">
    <property type="component" value="Chromosome 3"/>
</dbReference>
<proteinExistence type="predicted"/>
<dbReference type="EMBL" id="CP111014">
    <property type="protein sequence ID" value="WAQ99033.1"/>
    <property type="molecule type" value="Genomic_DNA"/>
</dbReference>
<evidence type="ECO:0000313" key="1">
    <source>
        <dbReference type="EMBL" id="WAQ99033.1"/>
    </source>
</evidence>
<accession>A0ABY7DPJ8</accession>
<protein>
    <recommendedName>
        <fullName evidence="3">Transposase</fullName>
    </recommendedName>
</protein>
<evidence type="ECO:0008006" key="3">
    <source>
        <dbReference type="Google" id="ProtNLM"/>
    </source>
</evidence>
<dbReference type="InterPro" id="IPR036397">
    <property type="entry name" value="RNaseH_sf"/>
</dbReference>
<keyword evidence="2" id="KW-1185">Reference proteome</keyword>
<dbReference type="Gene3D" id="3.30.420.10">
    <property type="entry name" value="Ribonuclease H-like superfamily/Ribonuclease H"/>
    <property type="match status" value="1"/>
</dbReference>
<gene>
    <name evidence="1" type="ORF">MAR_023406</name>
</gene>
<organism evidence="1 2">
    <name type="scientific">Mya arenaria</name>
    <name type="common">Soft-shell clam</name>
    <dbReference type="NCBI Taxonomy" id="6604"/>
    <lineage>
        <taxon>Eukaryota</taxon>
        <taxon>Metazoa</taxon>
        <taxon>Spiralia</taxon>
        <taxon>Lophotrochozoa</taxon>
        <taxon>Mollusca</taxon>
        <taxon>Bivalvia</taxon>
        <taxon>Autobranchia</taxon>
        <taxon>Heteroconchia</taxon>
        <taxon>Euheterodonta</taxon>
        <taxon>Imparidentia</taxon>
        <taxon>Neoheterodontei</taxon>
        <taxon>Myida</taxon>
        <taxon>Myoidea</taxon>
        <taxon>Myidae</taxon>
        <taxon>Mya</taxon>
    </lineage>
</organism>
<sequence length="105" mass="12486">MRQTLMAKRDPDARPVSFQTIHAGCRVKVPCSGEETRLTRPAYIHARLSFCNEHARLNREQWRTVLFSDESRFYLWNVDGRLRVWRRRRERHAHCAVIPTVAGKR</sequence>
<name>A0ABY7DPJ8_MYAAR</name>
<reference evidence="1" key="1">
    <citation type="submission" date="2022-11" db="EMBL/GenBank/DDBJ databases">
        <title>Centuries of genome instability and evolution in soft-shell clam transmissible cancer (bioRxiv).</title>
        <authorList>
            <person name="Hart S.F.M."/>
            <person name="Yonemitsu M.A."/>
            <person name="Giersch R.M."/>
            <person name="Beal B.F."/>
            <person name="Arriagada G."/>
            <person name="Davis B.W."/>
            <person name="Ostrander E.A."/>
            <person name="Goff S.P."/>
            <person name="Metzger M.J."/>
        </authorList>
    </citation>
    <scope>NUCLEOTIDE SEQUENCE</scope>
    <source>
        <strain evidence="1">MELC-2E11</strain>
        <tissue evidence="1">Siphon/mantle</tissue>
    </source>
</reference>